<comment type="caution">
    <text evidence="2">The sequence shown here is derived from an EMBL/GenBank/DDBJ whole genome shotgun (WGS) entry which is preliminary data.</text>
</comment>
<dbReference type="Proteomes" id="UP000007993">
    <property type="component" value="Unassembled WGS sequence"/>
</dbReference>
<gene>
    <name evidence="2" type="ORF">RBSH_00446</name>
</gene>
<dbReference type="EMBL" id="AMCW01000012">
    <property type="protein sequence ID" value="EKK04251.1"/>
    <property type="molecule type" value="Genomic_DNA"/>
</dbReference>
<dbReference type="AlphaFoldDB" id="K5EEH1"/>
<feature type="region of interest" description="Disordered" evidence="1">
    <location>
        <begin position="1"/>
        <end position="47"/>
    </location>
</feature>
<reference evidence="2 3" key="1">
    <citation type="journal article" date="2013" name="Mar. Genomics">
        <title>Expression of sulfatases in Rhodopirellula baltica and the diversity of sulfatases in the genus Rhodopirellula.</title>
        <authorList>
            <person name="Wegner C.E."/>
            <person name="Richter-Heitmann T."/>
            <person name="Klindworth A."/>
            <person name="Klockow C."/>
            <person name="Richter M."/>
            <person name="Achstetter T."/>
            <person name="Glockner F.O."/>
            <person name="Harder J."/>
        </authorList>
    </citation>
    <scope>NUCLEOTIDE SEQUENCE [LARGE SCALE GENOMIC DNA]</scope>
    <source>
        <strain evidence="2 3">SH28</strain>
    </source>
</reference>
<protein>
    <submittedName>
        <fullName evidence="2">Uncharacterized protein</fullName>
    </submittedName>
</protein>
<sequence length="47" mass="5128">MRKAGFESQELPDCRGAFPRKTEANTTHQMIDGDAGTCDSERSVSPV</sequence>
<proteinExistence type="predicted"/>
<evidence type="ECO:0000313" key="3">
    <source>
        <dbReference type="Proteomes" id="UP000007993"/>
    </source>
</evidence>
<evidence type="ECO:0000313" key="2">
    <source>
        <dbReference type="EMBL" id="EKK04251.1"/>
    </source>
</evidence>
<organism evidence="2 3">
    <name type="scientific">Rhodopirellula baltica SH28</name>
    <dbReference type="NCBI Taxonomy" id="993517"/>
    <lineage>
        <taxon>Bacteria</taxon>
        <taxon>Pseudomonadati</taxon>
        <taxon>Planctomycetota</taxon>
        <taxon>Planctomycetia</taxon>
        <taxon>Pirellulales</taxon>
        <taxon>Pirellulaceae</taxon>
        <taxon>Rhodopirellula</taxon>
    </lineage>
</organism>
<evidence type="ECO:0000256" key="1">
    <source>
        <dbReference type="SAM" id="MobiDB-lite"/>
    </source>
</evidence>
<dbReference type="PATRIC" id="fig|993517.3.peg.491"/>
<name>K5EEH1_RHOBT</name>
<accession>K5EEH1</accession>